<feature type="transmembrane region" description="Helical" evidence="1">
    <location>
        <begin position="311"/>
        <end position="332"/>
    </location>
</feature>
<keyword evidence="1" id="KW-0812">Transmembrane</keyword>
<feature type="transmembrane region" description="Helical" evidence="1">
    <location>
        <begin position="206"/>
        <end position="224"/>
    </location>
</feature>
<reference evidence="3" key="1">
    <citation type="submission" date="2018-06" db="EMBL/GenBank/DDBJ databases">
        <authorList>
            <person name="Zhirakovskaya E."/>
        </authorList>
    </citation>
    <scope>NUCLEOTIDE SEQUENCE</scope>
</reference>
<evidence type="ECO:0000313" key="3">
    <source>
        <dbReference type="EMBL" id="VAV98247.1"/>
    </source>
</evidence>
<feature type="domain" description="Inositolphosphotransferase Aur1/Ipt1" evidence="2">
    <location>
        <begin position="143"/>
        <end position="348"/>
    </location>
</feature>
<keyword evidence="1" id="KW-0472">Membrane</keyword>
<keyword evidence="1" id="KW-1133">Transmembrane helix</keyword>
<organism evidence="3">
    <name type="scientific">hydrothermal vent metagenome</name>
    <dbReference type="NCBI Taxonomy" id="652676"/>
    <lineage>
        <taxon>unclassified sequences</taxon>
        <taxon>metagenomes</taxon>
        <taxon>ecological metagenomes</taxon>
    </lineage>
</organism>
<dbReference type="AlphaFoldDB" id="A0A3B0S0K5"/>
<evidence type="ECO:0000259" key="2">
    <source>
        <dbReference type="Pfam" id="PF14378"/>
    </source>
</evidence>
<proteinExistence type="predicted"/>
<gene>
    <name evidence="3" type="ORF">MNBD_ALPHA01-532</name>
</gene>
<feature type="transmembrane region" description="Helical" evidence="1">
    <location>
        <begin position="59"/>
        <end position="84"/>
    </location>
</feature>
<feature type="transmembrane region" description="Helical" evidence="1">
    <location>
        <begin position="338"/>
        <end position="361"/>
    </location>
</feature>
<feature type="transmembrane region" description="Helical" evidence="1">
    <location>
        <begin position="105"/>
        <end position="125"/>
    </location>
</feature>
<dbReference type="GO" id="GO:0016020">
    <property type="term" value="C:membrane"/>
    <property type="evidence" value="ECO:0007669"/>
    <property type="project" value="UniProtKB-SubCell"/>
</dbReference>
<feature type="transmembrane region" description="Helical" evidence="1">
    <location>
        <begin position="27"/>
        <end position="47"/>
    </location>
</feature>
<feature type="transmembrane region" description="Helical" evidence="1">
    <location>
        <begin position="283"/>
        <end position="304"/>
    </location>
</feature>
<protein>
    <submittedName>
        <fullName evidence="3">Mlr1851 protein</fullName>
    </submittedName>
</protein>
<dbReference type="InterPro" id="IPR026841">
    <property type="entry name" value="Aur1/Ipt1"/>
</dbReference>
<dbReference type="Pfam" id="PF14378">
    <property type="entry name" value="PAP2_3"/>
    <property type="match status" value="1"/>
</dbReference>
<accession>A0A3B0S0K5</accession>
<sequence length="369" mass="41750">MSDHSLDPVTAINGRTAISRSVLRGNIILLCLFALQAGGVYSVMWYYGLLDHFKPSLYAAILLVSLGLVLFVKSISYGLLYMGYDDEKKGLSRIRADFLAGWLNAEYLLAFLVPMLLLPTFMSLFSSMKSIIHLIQPFYLDEFLMKADRFIHFGIDPWHITHSIFGTAGLSIMLNYFYNMWFFIMFSYVLWMIVNVRFGRDRMQFLFAFVIAWPLIGSLLATFMSSAGPVYYGDIVGDHSIFGPMMDALRAFDGQYENSALGIFALNTQDMLWADYLKNDTGIGSGISAMPSMHVAIAALLYFSGREINRYIGYGMLIFLILIQIGSVHLGWHYALDGYISIVLVWALWKFCGWLAGRVYIAQSETVTN</sequence>
<name>A0A3B0S0K5_9ZZZZ</name>
<evidence type="ECO:0000256" key="1">
    <source>
        <dbReference type="SAM" id="Phobius"/>
    </source>
</evidence>
<feature type="transmembrane region" description="Helical" evidence="1">
    <location>
        <begin position="176"/>
        <end position="194"/>
    </location>
</feature>
<dbReference type="EMBL" id="UOEJ01000099">
    <property type="protein sequence ID" value="VAV98247.1"/>
    <property type="molecule type" value="Genomic_DNA"/>
</dbReference>